<feature type="domain" description="Transglycosylase SLT" evidence="3">
    <location>
        <begin position="120"/>
        <end position="220"/>
    </location>
</feature>
<dbReference type="PANTHER" id="PTHR37423">
    <property type="entry name" value="SOLUBLE LYTIC MUREIN TRANSGLYCOSYLASE-RELATED"/>
    <property type="match status" value="1"/>
</dbReference>
<keyword evidence="5" id="KW-1185">Reference proteome</keyword>
<comment type="caution">
    <text evidence="4">The sequence shown here is derived from an EMBL/GenBank/DDBJ whole genome shotgun (WGS) entry which is preliminary data.</text>
</comment>
<dbReference type="Gene3D" id="1.10.530.10">
    <property type="match status" value="1"/>
</dbReference>
<sequence>MLKHMNCNLWRGWRDWRNAACALLIVQGAAAAFAADPVLRYACTFGDGQVRVVARNIELMGDRSVVCRAMVAAEAAPQLMPLPPVLPPLMPEVRLSLGADRGRTRGGPRMPIAPAELSVLIREASHRQQLDPDVVTALMYTESRFQSHARSPKGALGLMQIMPATGARYGVTTESRLMEPAINIEVGTRYLRDLSDMFDGRLDLVLAAYNAGENAVTRWGYAIPPYAETRDYVQKIMAALGAGPRAGGRP</sequence>
<evidence type="ECO:0000313" key="5">
    <source>
        <dbReference type="Proteomes" id="UP000737171"/>
    </source>
</evidence>
<name>A0ABX2EUW4_9BURK</name>
<proteinExistence type="inferred from homology"/>
<dbReference type="InterPro" id="IPR023346">
    <property type="entry name" value="Lysozyme-like_dom_sf"/>
</dbReference>
<dbReference type="Proteomes" id="UP000737171">
    <property type="component" value="Unassembled WGS sequence"/>
</dbReference>
<feature type="signal peptide" evidence="2">
    <location>
        <begin position="1"/>
        <end position="34"/>
    </location>
</feature>
<organism evidence="4 5">
    <name type="scientific">Pseudaquabacterium terrae</name>
    <dbReference type="NCBI Taxonomy" id="2732868"/>
    <lineage>
        <taxon>Bacteria</taxon>
        <taxon>Pseudomonadati</taxon>
        <taxon>Pseudomonadota</taxon>
        <taxon>Betaproteobacteria</taxon>
        <taxon>Burkholderiales</taxon>
        <taxon>Sphaerotilaceae</taxon>
        <taxon>Pseudaquabacterium</taxon>
    </lineage>
</organism>
<dbReference type="Pfam" id="PF01464">
    <property type="entry name" value="SLT"/>
    <property type="match status" value="1"/>
</dbReference>
<dbReference type="InterPro" id="IPR008258">
    <property type="entry name" value="Transglycosylase_SLT_dom_1"/>
</dbReference>
<comment type="similarity">
    <text evidence="1">Belongs to the transglycosylase Slt family.</text>
</comment>
<evidence type="ECO:0000313" key="4">
    <source>
        <dbReference type="EMBL" id="NRF72432.1"/>
    </source>
</evidence>
<gene>
    <name evidence="4" type="ORF">HLB44_36335</name>
</gene>
<evidence type="ECO:0000259" key="3">
    <source>
        <dbReference type="Pfam" id="PF01464"/>
    </source>
</evidence>
<dbReference type="PANTHER" id="PTHR37423:SF2">
    <property type="entry name" value="MEMBRANE-BOUND LYTIC MUREIN TRANSGLYCOSYLASE C"/>
    <property type="match status" value="1"/>
</dbReference>
<evidence type="ECO:0000256" key="1">
    <source>
        <dbReference type="ARBA" id="ARBA00007734"/>
    </source>
</evidence>
<dbReference type="EMBL" id="JABRWJ010000028">
    <property type="protein sequence ID" value="NRF72432.1"/>
    <property type="molecule type" value="Genomic_DNA"/>
</dbReference>
<evidence type="ECO:0000256" key="2">
    <source>
        <dbReference type="SAM" id="SignalP"/>
    </source>
</evidence>
<feature type="chain" id="PRO_5046050489" evidence="2">
    <location>
        <begin position="35"/>
        <end position="250"/>
    </location>
</feature>
<reference evidence="4 5" key="1">
    <citation type="submission" date="2020-05" db="EMBL/GenBank/DDBJ databases">
        <title>Aquincola sp. isolate from soil.</title>
        <authorList>
            <person name="Han J."/>
            <person name="Kim D.-U."/>
        </authorList>
    </citation>
    <scope>NUCLEOTIDE SEQUENCE [LARGE SCALE GENOMIC DNA]</scope>
    <source>
        <strain evidence="4 5">S2</strain>
    </source>
</reference>
<keyword evidence="2" id="KW-0732">Signal</keyword>
<dbReference type="SUPFAM" id="SSF53955">
    <property type="entry name" value="Lysozyme-like"/>
    <property type="match status" value="1"/>
</dbReference>
<accession>A0ABX2EUW4</accession>
<protein>
    <submittedName>
        <fullName evidence="4">Lytic transglycosylase domain-containing protein</fullName>
    </submittedName>
</protein>
<dbReference type="CDD" id="cd16896">
    <property type="entry name" value="LT_Slt70-like"/>
    <property type="match status" value="1"/>
</dbReference>